<dbReference type="Proteomes" id="UP000184041">
    <property type="component" value="Unassembled WGS sequence"/>
</dbReference>
<feature type="domain" description="PDZ" evidence="2">
    <location>
        <begin position="494"/>
        <end position="580"/>
    </location>
</feature>
<dbReference type="Pfam" id="PF17899">
    <property type="entry name" value="Peptidase_M61_N"/>
    <property type="match status" value="1"/>
</dbReference>
<dbReference type="InterPro" id="IPR024191">
    <property type="entry name" value="Peptidase_M61"/>
</dbReference>
<dbReference type="Gene3D" id="2.60.40.3650">
    <property type="match status" value="1"/>
</dbReference>
<dbReference type="STRING" id="1194090.SAMN05443144_11327"/>
<dbReference type="SMART" id="SM00228">
    <property type="entry name" value="PDZ"/>
    <property type="match status" value="1"/>
</dbReference>
<reference evidence="3 4" key="1">
    <citation type="submission" date="2016-11" db="EMBL/GenBank/DDBJ databases">
        <authorList>
            <person name="Jaros S."/>
            <person name="Januszkiewicz K."/>
            <person name="Wedrychowicz H."/>
        </authorList>
    </citation>
    <scope>NUCLEOTIDE SEQUENCE [LARGE SCALE GENOMIC DNA]</scope>
    <source>
        <strain evidence="3 4">DSM 21986</strain>
    </source>
</reference>
<keyword evidence="1" id="KW-0732">Signal</keyword>
<dbReference type="InterPro" id="IPR007963">
    <property type="entry name" value="Peptidase_M61_catalytic"/>
</dbReference>
<evidence type="ECO:0000313" key="4">
    <source>
        <dbReference type="Proteomes" id="UP000184041"/>
    </source>
</evidence>
<sequence>MVRLWNTYIKKLVLLWAVAVIATGCQPGSDQEPSLHYDVRFPNAVHNEAEITLTMKNLLPGVVTLAMSRTSPGRYALHEFAKNVYSVTATNSRGDTLDITRPDLHHWEINGHDGTVKFQYTLFGDHADGTYVGINEQHAHLNIPASFVWAPNLPNTPITVAFHPPKNSEWKAATQLQETDVPMTFMAPNYYYFLDSPVELSNHMIAEWEAPGDTTGQTIRMAVHHNGTQEEVDRYAEMAQKVVAEQIAIYGEPANFDYDSYTFIADYLPYVYGDGMEHRNSTILTSRRPLEGDDALQNLYTLSHEFFHSWNVERIRPRSLELFDFMDVNVSGALWFAEGFTSYYDDLTIRRAGLISDQKYAADWAGTLNYVLNSPGNSYYNPIEMSRQAPFVDAATSVDAQNKSNTFISYYSWGAVLGLGLDLTLRSTFVDVTLDDFMRRMWEKYGKTEEPYRISDLEQTLAEVTESSEFAEQFFDRHIYRGRHVDLKPLLAKAGLLLQPADTLQPVVSFGTAKLAYEQGKTVVARRTRVGSPLYRAGLDKGDVIISIGGTSVSNAGELQQLLKEHRAGDQLPIVYRSLNEEKEGIIRLAENPAMEVVLYEQAGREITEEIKQFRHNWLGSKVQ</sequence>
<dbReference type="Pfam" id="PF17820">
    <property type="entry name" value="PDZ_6"/>
    <property type="match status" value="1"/>
</dbReference>
<keyword evidence="3" id="KW-0482">Metalloprotease</keyword>
<dbReference type="GO" id="GO:0006508">
    <property type="term" value="P:proteolysis"/>
    <property type="evidence" value="ECO:0007669"/>
    <property type="project" value="UniProtKB-KW"/>
</dbReference>
<organism evidence="3 4">
    <name type="scientific">Fodinibius roseus</name>
    <dbReference type="NCBI Taxonomy" id="1194090"/>
    <lineage>
        <taxon>Bacteria</taxon>
        <taxon>Pseudomonadati</taxon>
        <taxon>Balneolota</taxon>
        <taxon>Balneolia</taxon>
        <taxon>Balneolales</taxon>
        <taxon>Balneolaceae</taxon>
        <taxon>Fodinibius</taxon>
    </lineage>
</organism>
<feature type="signal peptide" evidence="1">
    <location>
        <begin position="1"/>
        <end position="22"/>
    </location>
</feature>
<dbReference type="EMBL" id="FQUS01000013">
    <property type="protein sequence ID" value="SHF77268.1"/>
    <property type="molecule type" value="Genomic_DNA"/>
</dbReference>
<keyword evidence="3" id="KW-0645">Protease</keyword>
<dbReference type="InterPro" id="IPR027268">
    <property type="entry name" value="Peptidase_M4/M1_CTD_sf"/>
</dbReference>
<dbReference type="SUPFAM" id="SSF50156">
    <property type="entry name" value="PDZ domain-like"/>
    <property type="match status" value="1"/>
</dbReference>
<evidence type="ECO:0000313" key="3">
    <source>
        <dbReference type="EMBL" id="SHF77268.1"/>
    </source>
</evidence>
<dbReference type="InterPro" id="IPR041489">
    <property type="entry name" value="PDZ_6"/>
</dbReference>
<dbReference type="Pfam" id="PF05299">
    <property type="entry name" value="Peptidase_M61"/>
    <property type="match status" value="1"/>
</dbReference>
<dbReference type="InterPro" id="IPR036034">
    <property type="entry name" value="PDZ_sf"/>
</dbReference>
<name>A0A1M5EDG2_9BACT</name>
<feature type="chain" id="PRO_5013336387" evidence="1">
    <location>
        <begin position="23"/>
        <end position="624"/>
    </location>
</feature>
<dbReference type="PROSITE" id="PS51257">
    <property type="entry name" value="PROKAR_LIPOPROTEIN"/>
    <property type="match status" value="1"/>
</dbReference>
<dbReference type="AlphaFoldDB" id="A0A1M5EDG2"/>
<dbReference type="SUPFAM" id="SSF55486">
    <property type="entry name" value="Metalloproteases ('zincins'), catalytic domain"/>
    <property type="match status" value="1"/>
</dbReference>
<protein>
    <submittedName>
        <fullName evidence="3">Predicted metalloprotease, contains C-terminal PDZ domain</fullName>
    </submittedName>
</protein>
<gene>
    <name evidence="3" type="ORF">SAMN05443144_11327</name>
</gene>
<dbReference type="InterPro" id="IPR040756">
    <property type="entry name" value="Peptidase_M61_N"/>
</dbReference>
<accession>A0A1M5EDG2</accession>
<dbReference type="GO" id="GO:0008237">
    <property type="term" value="F:metallopeptidase activity"/>
    <property type="evidence" value="ECO:0007669"/>
    <property type="project" value="UniProtKB-KW"/>
</dbReference>
<proteinExistence type="predicted"/>
<evidence type="ECO:0000256" key="1">
    <source>
        <dbReference type="SAM" id="SignalP"/>
    </source>
</evidence>
<dbReference type="PIRSF" id="PIRSF016493">
    <property type="entry name" value="Glycyl_aminpptds"/>
    <property type="match status" value="1"/>
</dbReference>
<dbReference type="InterPro" id="IPR001478">
    <property type="entry name" value="PDZ"/>
</dbReference>
<dbReference type="Gene3D" id="2.30.42.10">
    <property type="match status" value="1"/>
</dbReference>
<dbReference type="RefSeq" id="WP_073065103.1">
    <property type="nucleotide sequence ID" value="NZ_FQUS01000013.1"/>
</dbReference>
<keyword evidence="4" id="KW-1185">Reference proteome</keyword>
<evidence type="ECO:0000259" key="2">
    <source>
        <dbReference type="SMART" id="SM00228"/>
    </source>
</evidence>
<dbReference type="Gene3D" id="1.10.390.10">
    <property type="entry name" value="Neutral Protease Domain 2"/>
    <property type="match status" value="1"/>
</dbReference>
<keyword evidence="3" id="KW-0378">Hydrolase</keyword>
<dbReference type="OrthoDB" id="9778516at2"/>